<evidence type="ECO:0000256" key="7">
    <source>
        <dbReference type="ARBA" id="ARBA00023170"/>
    </source>
</evidence>
<dbReference type="GO" id="GO:0016020">
    <property type="term" value="C:membrane"/>
    <property type="evidence" value="ECO:0007669"/>
    <property type="project" value="UniProtKB-SubCell"/>
</dbReference>
<sequence length="590" mass="66822">MEMDSINNNNNEDSSSSLESQQIFYIILYATISVAAIGGNGIVIYLIVNFRKMRTVTNVFILNLAIGDLLMASLCIPFTVTATLLLHSWPFGPLMCRIVTFAQAASVFISAYTLVAISIDRYVAIIYPLRPRMTRCHCIQLIVIIWLVALLTPLPIALLSRLIPSPVLRENIYENNLEKEIIVTTTLATTVANDFDDTINVLTDSEQLNFGKVLSRFIRMNSSIREPDSNESFSFQQMPNITDRPSIEQTTSSNEIESFTCIEDWGWAVEYKSYYTVLLMVLQYGLPFSVLVFTYSRIAYVVWGKQVPGEADDCRDAKMAASKRKMIKMMITCVVTFTLCWLPLNILNVIGDRYSTIYDYEYIEYVYVACHWLAMSHSSMQPIIYVWMNARFRIGFRCVLGNCIPCLMPPDADLFGNGRSVATNIFTSSVQRKRSQYTYNGYSRKVTLDGNSKFKSCRTTPKASVLITTSTSTTANHRRKTNESNITLTCPNESHQKRFSYSCGDSETLENNQKQEKKHSPLSSSSSSIMANKNGNTFYPNVSIKVNECKMIKSRSYSMIEHGGNMVNIENRVDIEHNNGRNNINNVDLL</sequence>
<evidence type="ECO:0000256" key="2">
    <source>
        <dbReference type="ARBA" id="ARBA00010663"/>
    </source>
</evidence>
<feature type="transmembrane region" description="Helical" evidence="11">
    <location>
        <begin position="274"/>
        <end position="295"/>
    </location>
</feature>
<reference evidence="13" key="1">
    <citation type="submission" date="2022-12" db="EMBL/GenBank/DDBJ databases">
        <title>Genome assemblies of Blomia tropicalis.</title>
        <authorList>
            <person name="Cui Y."/>
        </authorList>
    </citation>
    <scope>NUCLEOTIDE SEQUENCE</scope>
    <source>
        <tissue evidence="13">Adult mites</tissue>
    </source>
</reference>
<feature type="domain" description="G-protein coupled receptors family 1 profile" evidence="12">
    <location>
        <begin position="39"/>
        <end position="385"/>
    </location>
</feature>
<keyword evidence="6 11" id="KW-0472">Membrane</keyword>
<organism evidence="13 14">
    <name type="scientific">Blomia tropicalis</name>
    <name type="common">Mite</name>
    <dbReference type="NCBI Taxonomy" id="40697"/>
    <lineage>
        <taxon>Eukaryota</taxon>
        <taxon>Metazoa</taxon>
        <taxon>Ecdysozoa</taxon>
        <taxon>Arthropoda</taxon>
        <taxon>Chelicerata</taxon>
        <taxon>Arachnida</taxon>
        <taxon>Acari</taxon>
        <taxon>Acariformes</taxon>
        <taxon>Sarcoptiformes</taxon>
        <taxon>Astigmata</taxon>
        <taxon>Glycyphagoidea</taxon>
        <taxon>Echimyopodidae</taxon>
        <taxon>Blomia</taxon>
    </lineage>
</organism>
<dbReference type="PANTHER" id="PTHR24235">
    <property type="entry name" value="NEUROPEPTIDE Y RECEPTOR"/>
    <property type="match status" value="1"/>
</dbReference>
<evidence type="ECO:0000256" key="3">
    <source>
        <dbReference type="ARBA" id="ARBA00022692"/>
    </source>
</evidence>
<evidence type="ECO:0000256" key="1">
    <source>
        <dbReference type="ARBA" id="ARBA00004141"/>
    </source>
</evidence>
<gene>
    <name evidence="13" type="ORF">RDWZM_001374</name>
</gene>
<dbReference type="PROSITE" id="PS50262">
    <property type="entry name" value="G_PROTEIN_RECEP_F1_2"/>
    <property type="match status" value="1"/>
</dbReference>
<accession>A0A9Q0MCB6</accession>
<feature type="transmembrane region" description="Helical" evidence="11">
    <location>
        <begin position="23"/>
        <end position="48"/>
    </location>
</feature>
<protein>
    <recommendedName>
        <fullName evidence="12">G-protein coupled receptors family 1 profile domain-containing protein</fullName>
    </recommendedName>
</protein>
<evidence type="ECO:0000256" key="11">
    <source>
        <dbReference type="SAM" id="Phobius"/>
    </source>
</evidence>
<evidence type="ECO:0000256" key="6">
    <source>
        <dbReference type="ARBA" id="ARBA00023136"/>
    </source>
</evidence>
<dbReference type="Pfam" id="PF00001">
    <property type="entry name" value="7tm_1"/>
    <property type="match status" value="2"/>
</dbReference>
<dbReference type="PANTHER" id="PTHR24235:SF29">
    <property type="entry name" value="GH23382P"/>
    <property type="match status" value="1"/>
</dbReference>
<evidence type="ECO:0000259" key="12">
    <source>
        <dbReference type="PROSITE" id="PS50262"/>
    </source>
</evidence>
<evidence type="ECO:0000256" key="9">
    <source>
        <dbReference type="RuleBase" id="RU000688"/>
    </source>
</evidence>
<keyword evidence="5 9" id="KW-0297">G-protein coupled receptor</keyword>
<evidence type="ECO:0000256" key="8">
    <source>
        <dbReference type="ARBA" id="ARBA00023224"/>
    </source>
</evidence>
<keyword evidence="8 9" id="KW-0807">Transducer</keyword>
<feature type="transmembrane region" description="Helical" evidence="11">
    <location>
        <begin position="327"/>
        <end position="346"/>
    </location>
</feature>
<dbReference type="SUPFAM" id="SSF81321">
    <property type="entry name" value="Family A G protein-coupled receptor-like"/>
    <property type="match status" value="2"/>
</dbReference>
<feature type="region of interest" description="Disordered" evidence="10">
    <location>
        <begin position="503"/>
        <end position="529"/>
    </location>
</feature>
<evidence type="ECO:0000256" key="4">
    <source>
        <dbReference type="ARBA" id="ARBA00022989"/>
    </source>
</evidence>
<keyword evidence="4 11" id="KW-1133">Transmembrane helix</keyword>
<dbReference type="PRINTS" id="PR01012">
    <property type="entry name" value="NRPEPTIDEYR"/>
</dbReference>
<dbReference type="EMBL" id="JAPWDV010000001">
    <property type="protein sequence ID" value="KAJ6222829.1"/>
    <property type="molecule type" value="Genomic_DNA"/>
</dbReference>
<dbReference type="PROSITE" id="PS00237">
    <property type="entry name" value="G_PROTEIN_RECEP_F1_1"/>
    <property type="match status" value="1"/>
</dbReference>
<evidence type="ECO:0000256" key="10">
    <source>
        <dbReference type="SAM" id="MobiDB-lite"/>
    </source>
</evidence>
<feature type="transmembrane region" description="Helical" evidence="11">
    <location>
        <begin position="138"/>
        <end position="159"/>
    </location>
</feature>
<feature type="transmembrane region" description="Helical" evidence="11">
    <location>
        <begin position="366"/>
        <end position="387"/>
    </location>
</feature>
<dbReference type="AlphaFoldDB" id="A0A9Q0MCB6"/>
<proteinExistence type="inferred from homology"/>
<feature type="transmembrane region" description="Helical" evidence="11">
    <location>
        <begin position="98"/>
        <end position="117"/>
    </location>
</feature>
<keyword evidence="7 9" id="KW-0675">Receptor</keyword>
<evidence type="ECO:0000256" key="5">
    <source>
        <dbReference type="ARBA" id="ARBA00023040"/>
    </source>
</evidence>
<name>A0A9Q0MCB6_BLOTA</name>
<dbReference type="PRINTS" id="PR00237">
    <property type="entry name" value="GPCRRHODOPSN"/>
</dbReference>
<keyword evidence="3 9" id="KW-0812">Transmembrane</keyword>
<dbReference type="InterPro" id="IPR000611">
    <property type="entry name" value="NPY_rcpt"/>
</dbReference>
<feature type="compositionally biased region" description="Polar residues" evidence="10">
    <location>
        <begin position="503"/>
        <end position="512"/>
    </location>
</feature>
<dbReference type="InterPro" id="IPR000276">
    <property type="entry name" value="GPCR_Rhodpsn"/>
</dbReference>
<dbReference type="Proteomes" id="UP001142055">
    <property type="component" value="Chromosome 1"/>
</dbReference>
<comment type="caution">
    <text evidence="13">The sequence shown here is derived from an EMBL/GenBank/DDBJ whole genome shotgun (WGS) entry which is preliminary data.</text>
</comment>
<dbReference type="InterPro" id="IPR017452">
    <property type="entry name" value="GPCR_Rhodpsn_7TM"/>
</dbReference>
<comment type="subcellular location">
    <subcellularLocation>
        <location evidence="1">Membrane</location>
        <topology evidence="1">Multi-pass membrane protein</topology>
    </subcellularLocation>
</comment>
<evidence type="ECO:0000313" key="13">
    <source>
        <dbReference type="EMBL" id="KAJ6222829.1"/>
    </source>
</evidence>
<keyword evidence="14" id="KW-1185">Reference proteome</keyword>
<dbReference type="Gene3D" id="1.20.1070.10">
    <property type="entry name" value="Rhodopsin 7-helix transmembrane proteins"/>
    <property type="match status" value="1"/>
</dbReference>
<evidence type="ECO:0000313" key="14">
    <source>
        <dbReference type="Proteomes" id="UP001142055"/>
    </source>
</evidence>
<dbReference type="GO" id="GO:0004983">
    <property type="term" value="F:neuropeptide Y receptor activity"/>
    <property type="evidence" value="ECO:0007669"/>
    <property type="project" value="InterPro"/>
</dbReference>
<feature type="transmembrane region" description="Helical" evidence="11">
    <location>
        <begin position="60"/>
        <end position="86"/>
    </location>
</feature>
<comment type="similarity">
    <text evidence="2 9">Belongs to the G-protein coupled receptor 1 family.</text>
</comment>
<dbReference type="OMA" id="CICFYNI"/>